<dbReference type="EMBL" id="QLLG01000490">
    <property type="protein sequence ID" value="RMX62866.1"/>
    <property type="molecule type" value="Genomic_DNA"/>
</dbReference>
<evidence type="ECO:0000313" key="1">
    <source>
        <dbReference type="EMBL" id="RMX62866.1"/>
    </source>
</evidence>
<keyword evidence="2" id="KW-1185">Reference proteome</keyword>
<protein>
    <submittedName>
        <fullName evidence="1">Uncharacterized protein</fullName>
    </submittedName>
</protein>
<accession>A0A3M6VBU2</accession>
<sequence>MAALVQNSTRMVMMRRMDTMLECCTNTGRLSYVTRIFSTTIIAATFVVGKAIRSSIADEATCSSLNGPFCADFGSGFALAPLHARQNLDLSEEIKAKQVAKSWKIDKILKQYERQVATDEDEEEDFFLSLANILDESLAQLNDVDKVKLNSMAGAFSFTSENGVFELLDEMNGDELKELFETALNEVLVSAETIPEEISSEATEGLRKTARQLKALKDYKTYTFEKLDKSQLANIRQKFANHRLVELQQMFEQLVIADDAHDRQLALETAIFLFQLAQEESNTVNV</sequence>
<name>A0A3M6VBU2_9STRA</name>
<dbReference type="VEuPathDB" id="FungiDB:DD237_003677"/>
<evidence type="ECO:0000313" key="2">
    <source>
        <dbReference type="Proteomes" id="UP000282087"/>
    </source>
</evidence>
<dbReference type="AlphaFoldDB" id="A0A3M6VBU2"/>
<organism evidence="1 2">
    <name type="scientific">Peronospora effusa</name>
    <dbReference type="NCBI Taxonomy" id="542832"/>
    <lineage>
        <taxon>Eukaryota</taxon>
        <taxon>Sar</taxon>
        <taxon>Stramenopiles</taxon>
        <taxon>Oomycota</taxon>
        <taxon>Peronosporomycetes</taxon>
        <taxon>Peronosporales</taxon>
        <taxon>Peronosporaceae</taxon>
        <taxon>Peronospora</taxon>
    </lineage>
</organism>
<comment type="caution">
    <text evidence="1">The sequence shown here is derived from an EMBL/GenBank/DDBJ whole genome shotgun (WGS) entry which is preliminary data.</text>
</comment>
<gene>
    <name evidence="1" type="ORF">DD238_006154</name>
</gene>
<proteinExistence type="predicted"/>
<dbReference type="STRING" id="542832.A0A3M6VBU2"/>
<dbReference type="Proteomes" id="UP000282087">
    <property type="component" value="Unassembled WGS sequence"/>
</dbReference>
<reference evidence="1 2" key="1">
    <citation type="submission" date="2018-06" db="EMBL/GenBank/DDBJ databases">
        <title>Comparative genomics of downy mildews reveals potential adaptations to biotrophy.</title>
        <authorList>
            <person name="Fletcher K."/>
            <person name="Klosterman S.J."/>
            <person name="Derevnina L."/>
            <person name="Martin F."/>
            <person name="Koike S."/>
            <person name="Reyes Chin-Wo S."/>
            <person name="Mou B."/>
            <person name="Michelmore R."/>
        </authorList>
    </citation>
    <scope>NUCLEOTIDE SEQUENCE [LARGE SCALE GENOMIC DNA]</scope>
    <source>
        <strain evidence="1 2">R14</strain>
    </source>
</reference>